<dbReference type="EMBL" id="FOQO01000001">
    <property type="protein sequence ID" value="SFH86087.1"/>
    <property type="molecule type" value="Genomic_DNA"/>
</dbReference>
<gene>
    <name evidence="1" type="ORF">SAMN05444682_101465</name>
</gene>
<dbReference type="STRING" id="1477437.SAMN05444682_101465"/>
<name>A0A1I3DH83_9SPHI</name>
<protein>
    <submittedName>
        <fullName evidence="1">Uncharacterized protein</fullName>
    </submittedName>
</protein>
<keyword evidence="2" id="KW-1185">Reference proteome</keyword>
<dbReference type="Proteomes" id="UP000198670">
    <property type="component" value="Unassembled WGS sequence"/>
</dbReference>
<dbReference type="RefSeq" id="WP_090623644.1">
    <property type="nucleotide sequence ID" value="NZ_FOQO01000001.1"/>
</dbReference>
<evidence type="ECO:0000313" key="1">
    <source>
        <dbReference type="EMBL" id="SFH86087.1"/>
    </source>
</evidence>
<evidence type="ECO:0000313" key="2">
    <source>
        <dbReference type="Proteomes" id="UP000198670"/>
    </source>
</evidence>
<sequence length="339" mass="39214">MRTIRHLTLAFFTLLTAVHGYAQDFGWNVYFHGFADNREYAKSGLYSQSILGVRIAPEINLSLDSIHFLHAGANFLHEFGSKGTTAEQITPTIYYNYKQAGHDFYIGMFPRKDLLNEYPRALLNDTLSYYRPNIEGMLWRYAGDHFHQQIWIDWTSRQTEIEREQFMVGISGRVSLGIGYFAHHITLWHDAGRKNNTDANEMPVRDNGATALKFGLDLSPFVFLDSLDINGGGVIAYDRLRGVYNWRLPKGFMGDIYAEYRKIFIANTLYAGEGLDVAYGDRFYTANFYNRLELGWKPLQYKGLESKFTLSFHFTPGAIDNQQQFTLQYNLGRLYTKRR</sequence>
<organism evidence="1 2">
    <name type="scientific">Parapedobacter indicus</name>
    <dbReference type="NCBI Taxonomy" id="1477437"/>
    <lineage>
        <taxon>Bacteria</taxon>
        <taxon>Pseudomonadati</taxon>
        <taxon>Bacteroidota</taxon>
        <taxon>Sphingobacteriia</taxon>
        <taxon>Sphingobacteriales</taxon>
        <taxon>Sphingobacteriaceae</taxon>
        <taxon>Parapedobacter</taxon>
    </lineage>
</organism>
<accession>A0A1I3DH83</accession>
<proteinExistence type="predicted"/>
<dbReference type="AlphaFoldDB" id="A0A1I3DH83"/>
<reference evidence="1 2" key="1">
    <citation type="submission" date="2016-10" db="EMBL/GenBank/DDBJ databases">
        <authorList>
            <person name="de Groot N.N."/>
        </authorList>
    </citation>
    <scope>NUCLEOTIDE SEQUENCE [LARGE SCALE GENOMIC DNA]</scope>
    <source>
        <strain evidence="1 2">RK1</strain>
    </source>
</reference>
<dbReference type="OrthoDB" id="1016806at2"/>